<feature type="region of interest" description="Disordered" evidence="4">
    <location>
        <begin position="1"/>
        <end position="23"/>
    </location>
</feature>
<dbReference type="Proteomes" id="UP000027195">
    <property type="component" value="Unassembled WGS sequence"/>
</dbReference>
<feature type="compositionally biased region" description="Polar residues" evidence="4">
    <location>
        <begin position="556"/>
        <end position="572"/>
    </location>
</feature>
<feature type="compositionally biased region" description="Acidic residues" evidence="4">
    <location>
        <begin position="346"/>
        <end position="371"/>
    </location>
</feature>
<evidence type="ECO:0000259" key="5">
    <source>
        <dbReference type="Pfam" id="PF00628"/>
    </source>
</evidence>
<keyword evidence="1" id="KW-0479">Metal-binding</keyword>
<feature type="region of interest" description="Disordered" evidence="4">
    <location>
        <begin position="832"/>
        <end position="906"/>
    </location>
</feature>
<dbReference type="PANTHER" id="PTHR14296:SF3">
    <property type="entry name" value="DIKAR, ISOFORM F"/>
    <property type="match status" value="1"/>
</dbReference>
<dbReference type="AlphaFoldDB" id="A0A067MK03"/>
<dbReference type="Pfam" id="PF00628">
    <property type="entry name" value="PHD"/>
    <property type="match status" value="1"/>
</dbReference>
<feature type="region of interest" description="Disordered" evidence="4">
    <location>
        <begin position="768"/>
        <end position="795"/>
    </location>
</feature>
<feature type="region of interest" description="Disordered" evidence="4">
    <location>
        <begin position="637"/>
        <end position="675"/>
    </location>
</feature>
<dbReference type="GO" id="GO:0008270">
    <property type="term" value="F:zinc ion binding"/>
    <property type="evidence" value="ECO:0007669"/>
    <property type="project" value="UniProtKB-KW"/>
</dbReference>
<dbReference type="InterPro" id="IPR019787">
    <property type="entry name" value="Znf_PHD-finger"/>
</dbReference>
<feature type="compositionally biased region" description="Low complexity" evidence="4">
    <location>
        <begin position="646"/>
        <end position="655"/>
    </location>
</feature>
<dbReference type="InterPro" id="IPR028938">
    <property type="entry name" value="Rsf1-like"/>
</dbReference>
<dbReference type="Gene3D" id="3.30.40.10">
    <property type="entry name" value="Zinc/RING finger domain, C3HC4 (zinc finger)"/>
    <property type="match status" value="1"/>
</dbReference>
<dbReference type="InParanoid" id="A0A067MK03"/>
<keyword evidence="3" id="KW-0862">Zinc</keyword>
<dbReference type="InterPro" id="IPR013083">
    <property type="entry name" value="Znf_RING/FYVE/PHD"/>
</dbReference>
<feature type="domain" description="PHD-type" evidence="5">
    <location>
        <begin position="581"/>
        <end position="636"/>
    </location>
</feature>
<feature type="region of interest" description="Disordered" evidence="4">
    <location>
        <begin position="193"/>
        <end position="293"/>
    </location>
</feature>
<feature type="region of interest" description="Disordered" evidence="4">
    <location>
        <begin position="460"/>
        <end position="577"/>
    </location>
</feature>
<name>A0A067MK03_BOTB1</name>
<dbReference type="HOGENOM" id="CLU_004503_0_0_1"/>
<reference evidence="7" key="1">
    <citation type="journal article" date="2014" name="Proc. Natl. Acad. Sci. U.S.A.">
        <title>Extensive sampling of basidiomycete genomes demonstrates inadequacy of the white-rot/brown-rot paradigm for wood decay fungi.</title>
        <authorList>
            <person name="Riley R."/>
            <person name="Salamov A.A."/>
            <person name="Brown D.W."/>
            <person name="Nagy L.G."/>
            <person name="Floudas D."/>
            <person name="Held B.W."/>
            <person name="Levasseur A."/>
            <person name="Lombard V."/>
            <person name="Morin E."/>
            <person name="Otillar R."/>
            <person name="Lindquist E.A."/>
            <person name="Sun H."/>
            <person name="LaButti K.M."/>
            <person name="Schmutz J."/>
            <person name="Jabbour D."/>
            <person name="Luo H."/>
            <person name="Baker S.E."/>
            <person name="Pisabarro A.G."/>
            <person name="Walton J.D."/>
            <person name="Blanchette R.A."/>
            <person name="Henrissat B."/>
            <person name="Martin F."/>
            <person name="Cullen D."/>
            <person name="Hibbett D.S."/>
            <person name="Grigoriev I.V."/>
        </authorList>
    </citation>
    <scope>NUCLEOTIDE SEQUENCE [LARGE SCALE GENOMIC DNA]</scope>
    <source>
        <strain evidence="7">FD-172 SS1</strain>
    </source>
</reference>
<feature type="compositionally biased region" description="Polar residues" evidence="4">
    <location>
        <begin position="843"/>
        <end position="856"/>
    </location>
</feature>
<feature type="compositionally biased region" description="Basic residues" evidence="4">
    <location>
        <begin position="200"/>
        <end position="213"/>
    </location>
</feature>
<feature type="compositionally biased region" description="Low complexity" evidence="4">
    <location>
        <begin position="239"/>
        <end position="251"/>
    </location>
</feature>
<dbReference type="InterPro" id="IPR011011">
    <property type="entry name" value="Znf_FYVE_PHD"/>
</dbReference>
<evidence type="ECO:0000313" key="7">
    <source>
        <dbReference type="Proteomes" id="UP000027195"/>
    </source>
</evidence>
<dbReference type="OrthoDB" id="303107at2759"/>
<feature type="compositionally biased region" description="Pro residues" evidence="4">
    <location>
        <begin position="14"/>
        <end position="23"/>
    </location>
</feature>
<evidence type="ECO:0000256" key="3">
    <source>
        <dbReference type="ARBA" id="ARBA00022833"/>
    </source>
</evidence>
<sequence>MPRTRACPVTTAAPPAPPPAPPAAPSAAPAVVLALRQDPAFAALSHFLFTFQAAIPGDPLAVSALEDDICYTTNTVIPRIVSRLLVVLTSDRRITAENFVPSFLKQYSRRCPDALNPLGTDEEPVEWAALESKQRLDMLLALCEWQFTGAQRLRSMMDDNFSHTWRLDPIGWDAKGNAYWYIGEDRLWVQHPLPAPPKPKLPKIKLKMKKTKAPSRVAKAKAPPAPIEPPTNGRRTRSKASSVASTPSTPTLQRRASKRSAAARDSTGIATPPNKRPRMSGARTSSRLRNLTDDGWQEIPAELLAEKDRASRSRKRKLHLGLDDSDDESELTELSDEVPAARAEAQENEDEQEREEEKDEEIRDEENDEEEEKPKEPTPPPEFPDFIEWETICVTHADWEAFPKQFASSKNPKEKALYAVVSGIAAAVCAKFEEQERQEAAAAAVQNRKRSSRLLVREAEQASIDAAKEQRRLEEERRKREAAVKREEETRLRKEREREERRLEREERMREREEKRLAALENATPAGSTPGGGEQGSKTEEEEVDVDDSKRGPSVAGSSSVHTAGTRGTPTGTDEPWELDCEICKRKGWNIDDGKEITCCETCSKWQHTDCHDHADERAGRSRRDWSKVEFTCKACSKKEKRSRPSRTSTSTPSTSRKRKAPGTAGKTAGGQVPLKMPPAALPPNAAPPRYVAHPGMGILPAGSLPKHPTSNMYYPNGLASTPRLPVLYPSVGNATSPNRTIHPHTPVNPYVNFPAYSAHLVPQPPPPPTQPMHQAYGRPNIAPQPVPSPAQYAPQWSPSAYPAPSYGNTKVPATPVARPYTTHSTFIHSSFPSGSAPVPHVNGNSVGGIQQSHLIQPSPVPALHHSPPPQAPVHLMPGIVGGAAPPASAPVFPPAVAQHVPQGSP</sequence>
<keyword evidence="2" id="KW-0863">Zinc-finger</keyword>
<dbReference type="GO" id="GO:0031213">
    <property type="term" value="C:RSF complex"/>
    <property type="evidence" value="ECO:0007669"/>
    <property type="project" value="InterPro"/>
</dbReference>
<dbReference type="PROSITE" id="PS01359">
    <property type="entry name" value="ZF_PHD_1"/>
    <property type="match status" value="1"/>
</dbReference>
<evidence type="ECO:0000256" key="2">
    <source>
        <dbReference type="ARBA" id="ARBA00022771"/>
    </source>
</evidence>
<evidence type="ECO:0000256" key="1">
    <source>
        <dbReference type="ARBA" id="ARBA00022723"/>
    </source>
</evidence>
<feature type="region of interest" description="Disordered" evidence="4">
    <location>
        <begin position="308"/>
        <end position="388"/>
    </location>
</feature>
<dbReference type="InterPro" id="IPR019786">
    <property type="entry name" value="Zinc_finger_PHD-type_CS"/>
</dbReference>
<feature type="compositionally biased region" description="Low complexity" evidence="4">
    <location>
        <begin position="662"/>
        <end position="671"/>
    </location>
</feature>
<evidence type="ECO:0000313" key="6">
    <source>
        <dbReference type="EMBL" id="KDQ15849.1"/>
    </source>
</evidence>
<keyword evidence="7" id="KW-1185">Reference proteome</keyword>
<gene>
    <name evidence="6" type="ORF">BOTBODRAFT_31307</name>
</gene>
<organism evidence="6 7">
    <name type="scientific">Botryobasidium botryosum (strain FD-172 SS1)</name>
    <dbReference type="NCBI Taxonomy" id="930990"/>
    <lineage>
        <taxon>Eukaryota</taxon>
        <taxon>Fungi</taxon>
        <taxon>Dikarya</taxon>
        <taxon>Basidiomycota</taxon>
        <taxon>Agaricomycotina</taxon>
        <taxon>Agaricomycetes</taxon>
        <taxon>Cantharellales</taxon>
        <taxon>Botryobasidiaceae</taxon>
        <taxon>Botryobasidium</taxon>
    </lineage>
</organism>
<dbReference type="STRING" id="930990.A0A067MK03"/>
<proteinExistence type="predicted"/>
<dbReference type="EMBL" id="KL198030">
    <property type="protein sequence ID" value="KDQ15849.1"/>
    <property type="molecule type" value="Genomic_DNA"/>
</dbReference>
<dbReference type="GO" id="GO:0006355">
    <property type="term" value="P:regulation of DNA-templated transcription"/>
    <property type="evidence" value="ECO:0007669"/>
    <property type="project" value="InterPro"/>
</dbReference>
<protein>
    <recommendedName>
        <fullName evidence="5">PHD-type domain-containing protein</fullName>
    </recommendedName>
</protein>
<feature type="compositionally biased region" description="Basic and acidic residues" evidence="4">
    <location>
        <begin position="460"/>
        <end position="518"/>
    </location>
</feature>
<evidence type="ECO:0000256" key="4">
    <source>
        <dbReference type="SAM" id="MobiDB-lite"/>
    </source>
</evidence>
<dbReference type="PANTHER" id="PTHR14296">
    <property type="entry name" value="REMODELING AND SPACING FACTOR 1"/>
    <property type="match status" value="1"/>
</dbReference>
<dbReference type="SUPFAM" id="SSF57903">
    <property type="entry name" value="FYVE/PHD zinc finger"/>
    <property type="match status" value="1"/>
</dbReference>
<dbReference type="CDD" id="cd15489">
    <property type="entry name" value="PHD_SF"/>
    <property type="match status" value="1"/>
</dbReference>
<feature type="compositionally biased region" description="Acidic residues" evidence="4">
    <location>
        <begin position="323"/>
        <end position="336"/>
    </location>
</feature>
<accession>A0A067MK03</accession>